<dbReference type="Proteomes" id="UP000434412">
    <property type="component" value="Unassembled WGS sequence"/>
</dbReference>
<reference evidence="1 4" key="1">
    <citation type="submission" date="2015-04" db="EMBL/GenBank/DDBJ databases">
        <authorList>
            <person name="Syromyatnikov M.Y."/>
            <person name="Popov V.N."/>
        </authorList>
    </citation>
    <scope>NUCLEOTIDE SEQUENCE [LARGE SCALE GENOMIC DNA]</scope>
    <source>
        <strain evidence="1 4">AH1</strain>
    </source>
</reference>
<dbReference type="Proteomes" id="UP000039437">
    <property type="component" value="Unassembled WGS sequence"/>
</dbReference>
<sequence length="69" mass="8113">MNDFKEVYVTIKKLLDSDITAYQIEKRTGVSRAKIGRLKNDRNSLKNLTLETAEKLYSYQKQLEIMNED</sequence>
<evidence type="ECO:0000313" key="5">
    <source>
        <dbReference type="Proteomes" id="UP000433366"/>
    </source>
</evidence>
<proteinExistence type="predicted"/>
<dbReference type="AlphaFoldDB" id="A0A0U1MUN3"/>
<dbReference type="Proteomes" id="UP000433366">
    <property type="component" value="Unassembled WGS sequence"/>
</dbReference>
<evidence type="ECO:0000313" key="6">
    <source>
        <dbReference type="Proteomes" id="UP000434412"/>
    </source>
</evidence>
<protein>
    <submittedName>
        <fullName evidence="1">Trp repressor family protein</fullName>
    </submittedName>
</protein>
<reference evidence="5 6" key="2">
    <citation type="submission" date="2019-11" db="EMBL/GenBank/DDBJ databases">
        <title>Implementation of targeted gown and glove precautions to prevent Staphylococcus aureus acquisition in community-based nursing homes.</title>
        <authorList>
            <person name="Stine O.C."/>
        </authorList>
    </citation>
    <scope>NUCLEOTIDE SEQUENCE [LARGE SCALE GENOMIC DNA]</scope>
    <source>
        <strain evidence="3 6">S_2023.LVRQ.AN</strain>
        <strain evidence="2 5">S_4031.LGMP.AI</strain>
    </source>
</reference>
<dbReference type="EMBL" id="WPVZ01000332">
    <property type="protein sequence ID" value="MVL44891.1"/>
    <property type="molecule type" value="Genomic_DNA"/>
</dbReference>
<dbReference type="Gene3D" id="1.10.10.60">
    <property type="entry name" value="Homeodomain-like"/>
    <property type="match status" value="1"/>
</dbReference>
<dbReference type="EMBL" id="CVOQ01000040">
    <property type="protein sequence ID" value="CRI20602.1"/>
    <property type="molecule type" value="Genomic_DNA"/>
</dbReference>
<evidence type="ECO:0000313" key="1">
    <source>
        <dbReference type="EMBL" id="CRI20602.1"/>
    </source>
</evidence>
<accession>A0A0U1MUN3</accession>
<dbReference type="EMBL" id="WPRH01000593">
    <property type="protein sequence ID" value="MVI56392.1"/>
    <property type="molecule type" value="Genomic_DNA"/>
</dbReference>
<dbReference type="RefSeq" id="WP_000997673.1">
    <property type="nucleotide sequence ID" value="NZ_CP083259.1"/>
</dbReference>
<name>A0A0U1MUN3_STAAU</name>
<evidence type="ECO:0000313" key="4">
    <source>
        <dbReference type="Proteomes" id="UP000039437"/>
    </source>
</evidence>
<organism evidence="1 4">
    <name type="scientific">Staphylococcus aureus</name>
    <dbReference type="NCBI Taxonomy" id="1280"/>
    <lineage>
        <taxon>Bacteria</taxon>
        <taxon>Bacillati</taxon>
        <taxon>Bacillota</taxon>
        <taxon>Bacilli</taxon>
        <taxon>Bacillales</taxon>
        <taxon>Staphylococcaceae</taxon>
        <taxon>Staphylococcus</taxon>
    </lineage>
</organism>
<evidence type="ECO:0000313" key="3">
    <source>
        <dbReference type="EMBL" id="MVL44891.1"/>
    </source>
</evidence>
<dbReference type="PATRIC" id="fig|1280.3385.peg.2337"/>
<gene>
    <name evidence="1" type="ORF">BN1321_450003</name>
    <name evidence="2" type="ORF">GO793_11075</name>
    <name evidence="3" type="ORF">GO941_05225</name>
</gene>
<evidence type="ECO:0000313" key="2">
    <source>
        <dbReference type="EMBL" id="MVI56392.1"/>
    </source>
</evidence>